<dbReference type="EMBL" id="FNJC01000002">
    <property type="protein sequence ID" value="SDO71165.1"/>
    <property type="molecule type" value="Genomic_DNA"/>
</dbReference>
<dbReference type="PANTHER" id="PTHR22893">
    <property type="entry name" value="NADH OXIDOREDUCTASE-RELATED"/>
    <property type="match status" value="1"/>
</dbReference>
<sequence length="363" mass="38844">MASDVLFTPTQLGALKLKNRFVMAPLTRSRANEMGVPADFATEYYAQRAGAGLIITEATQASFQGMGYPRTPGLHTKAQMVRWNEIVDAVHGAGSKIVSQIWHVGRVAAAANRGVKADVVAPSVVPAPGQIYTDASGFVAHDVPRALATDEIGATAKEFATAARHAIDLGFDGVEVHSANGYLLHQFLSTNVNKRADRYGGSIENRIRMPLEVIDAVIAEVGSNRVGVRVSPGHQFNGIEEDEMVPLYEKYIAELDKRDLAYLHVMRPTANTVEEDVVALARGCFSGPMIVAGGYDADSATAVIAEGTAAAVAFGQSFIANPDLPERVRRRAALNAPDEATFYTPGRAGYTDYPVLAAEETRA</sequence>
<dbReference type="CDD" id="cd02933">
    <property type="entry name" value="OYE_like_FMN"/>
    <property type="match status" value="1"/>
</dbReference>
<dbReference type="Gene3D" id="3.20.20.70">
    <property type="entry name" value="Aldolase class I"/>
    <property type="match status" value="1"/>
</dbReference>
<feature type="domain" description="NADH:flavin oxidoreductase/NADH oxidase N-terminal" evidence="1">
    <location>
        <begin position="6"/>
        <end position="333"/>
    </location>
</feature>
<dbReference type="InterPro" id="IPR013785">
    <property type="entry name" value="Aldolase_TIM"/>
</dbReference>
<evidence type="ECO:0000259" key="1">
    <source>
        <dbReference type="Pfam" id="PF00724"/>
    </source>
</evidence>
<accession>A0A1H0LSU0</accession>
<dbReference type="Pfam" id="PF00724">
    <property type="entry name" value="Oxidored_FMN"/>
    <property type="match status" value="1"/>
</dbReference>
<evidence type="ECO:0000313" key="2">
    <source>
        <dbReference type="EMBL" id="SDO71165.1"/>
    </source>
</evidence>
<dbReference type="InterPro" id="IPR045247">
    <property type="entry name" value="Oye-like"/>
</dbReference>
<dbReference type="InterPro" id="IPR001155">
    <property type="entry name" value="OxRdtase_FMN_N"/>
</dbReference>
<comment type="caution">
    <text evidence="2">The sequence shown here is derived from an EMBL/GenBank/DDBJ whole genome shotgun (WGS) entry which is preliminary data.</text>
</comment>
<keyword evidence="3" id="KW-1185">Reference proteome</keyword>
<dbReference type="RefSeq" id="WP_090228521.1">
    <property type="nucleotide sequence ID" value="NZ_FNJC01000002.1"/>
</dbReference>
<organism evidence="2 3">
    <name type="scientific">Filomicrobium insigne</name>
    <dbReference type="NCBI Taxonomy" id="418854"/>
    <lineage>
        <taxon>Bacteria</taxon>
        <taxon>Pseudomonadati</taxon>
        <taxon>Pseudomonadota</taxon>
        <taxon>Alphaproteobacteria</taxon>
        <taxon>Hyphomicrobiales</taxon>
        <taxon>Hyphomicrobiaceae</taxon>
        <taxon>Filomicrobium</taxon>
    </lineage>
</organism>
<proteinExistence type="predicted"/>
<gene>
    <name evidence="2" type="ORF">SAMN04488061_1456</name>
</gene>
<dbReference type="PANTHER" id="PTHR22893:SF91">
    <property type="entry name" value="NADPH DEHYDROGENASE 2-RELATED"/>
    <property type="match status" value="1"/>
</dbReference>
<protein>
    <submittedName>
        <fullName evidence="2">N-ethylmaleimide reductase</fullName>
    </submittedName>
</protein>
<dbReference type="SUPFAM" id="SSF51395">
    <property type="entry name" value="FMN-linked oxidoreductases"/>
    <property type="match status" value="1"/>
</dbReference>
<name>A0A1H0LSU0_9HYPH</name>
<evidence type="ECO:0000313" key="3">
    <source>
        <dbReference type="Proteomes" id="UP000198795"/>
    </source>
</evidence>
<reference evidence="2 3" key="1">
    <citation type="submission" date="2016-10" db="EMBL/GenBank/DDBJ databases">
        <authorList>
            <person name="Varghese N."/>
            <person name="Submissions S."/>
        </authorList>
    </citation>
    <scope>NUCLEOTIDE SEQUENCE [LARGE SCALE GENOMIC DNA]</scope>
    <source>
        <strain evidence="2 3">CGMCC 1.6497</strain>
    </source>
</reference>
<dbReference type="Proteomes" id="UP000198795">
    <property type="component" value="Unassembled WGS sequence"/>
</dbReference>